<dbReference type="PROSITE" id="PS50089">
    <property type="entry name" value="ZF_RING_2"/>
    <property type="match status" value="1"/>
</dbReference>
<dbReference type="GO" id="GO:0016567">
    <property type="term" value="P:protein ubiquitination"/>
    <property type="evidence" value="ECO:0007669"/>
    <property type="project" value="TreeGrafter"/>
</dbReference>
<dbReference type="PANTHER" id="PTHR45751:SF29">
    <property type="entry name" value="E3 UBIQUITIN-PROTEIN LIGASE RGLG2"/>
    <property type="match status" value="1"/>
</dbReference>
<dbReference type="GO" id="GO:0004842">
    <property type="term" value="F:ubiquitin-protein transferase activity"/>
    <property type="evidence" value="ECO:0007669"/>
    <property type="project" value="TreeGrafter"/>
</dbReference>
<keyword evidence="1" id="KW-0862">Zinc</keyword>
<dbReference type="AlphaFoldDB" id="A0A835PYA3"/>
<dbReference type="Pfam" id="PF13920">
    <property type="entry name" value="zf-C3HC4_3"/>
    <property type="match status" value="1"/>
</dbReference>
<feature type="domain" description="RING-type" evidence="2">
    <location>
        <begin position="249"/>
        <end position="282"/>
    </location>
</feature>
<keyword evidence="1" id="KW-0479">Metal-binding</keyword>
<gene>
    <name evidence="3" type="ORF">HPP92_021111</name>
</gene>
<evidence type="ECO:0000259" key="2">
    <source>
        <dbReference type="PROSITE" id="PS50089"/>
    </source>
</evidence>
<evidence type="ECO:0000313" key="4">
    <source>
        <dbReference type="Proteomes" id="UP000639772"/>
    </source>
</evidence>
<name>A0A835PYA3_VANPL</name>
<dbReference type="InterPro" id="IPR010734">
    <property type="entry name" value="Copine_C"/>
</dbReference>
<sequence length="321" mass="35154">MLILRKVFYPRPLPSQPHSSSASSGAGRQLPKLDRRYSKIADNYRSLEEVTEALAQAGLESSNLIVGIDFTKSNEWTGRQSFNRHSLHHISDIPNPYEQAISIIGRTLSKFDEDNLIPCFGFGDASTHDQDVFSFYPDERPCNGFAEALSRYREIIPKLRLAGPTSFAPIIEMAMTIVENSGGQYHVLLIIADGQVTRSVDTELGQLSSQESKTVDAIVKACEPSPPAYKPPPSTAPPAQGSSFDNQVCPICLTNPKDMAFGCGHQTCCDCGSSLGTCPICRSEIHTRIKLSLEEKNKEAMACRSKQIAVVKSSTAKRRSA</sequence>
<evidence type="ECO:0000313" key="3">
    <source>
        <dbReference type="EMBL" id="KAG0462635.1"/>
    </source>
</evidence>
<dbReference type="PANTHER" id="PTHR45751">
    <property type="entry name" value="COPINE FAMILY PROTEIN 1"/>
    <property type="match status" value="1"/>
</dbReference>
<proteinExistence type="predicted"/>
<dbReference type="EMBL" id="JADCNM010000011">
    <property type="protein sequence ID" value="KAG0462635.1"/>
    <property type="molecule type" value="Genomic_DNA"/>
</dbReference>
<dbReference type="OrthoDB" id="5855668at2759"/>
<protein>
    <recommendedName>
        <fullName evidence="2">RING-type domain-containing protein</fullName>
    </recommendedName>
</protein>
<evidence type="ECO:0000256" key="1">
    <source>
        <dbReference type="PROSITE-ProRule" id="PRU00175"/>
    </source>
</evidence>
<reference evidence="3 4" key="1">
    <citation type="journal article" date="2020" name="Nat. Food">
        <title>A phased Vanilla planifolia genome enables genetic improvement of flavour and production.</title>
        <authorList>
            <person name="Hasing T."/>
            <person name="Tang H."/>
            <person name="Brym M."/>
            <person name="Khazi F."/>
            <person name="Huang T."/>
            <person name="Chambers A.H."/>
        </authorList>
    </citation>
    <scope>NUCLEOTIDE SEQUENCE [LARGE SCALE GENOMIC DNA]</scope>
    <source>
        <tissue evidence="3">Leaf</tissue>
    </source>
</reference>
<comment type="caution">
    <text evidence="3">The sequence shown here is derived from an EMBL/GenBank/DDBJ whole genome shotgun (WGS) entry which is preliminary data.</text>
</comment>
<dbReference type="InterPro" id="IPR013083">
    <property type="entry name" value="Znf_RING/FYVE/PHD"/>
</dbReference>
<dbReference type="InterPro" id="IPR001841">
    <property type="entry name" value="Znf_RING"/>
</dbReference>
<dbReference type="InterPro" id="IPR052079">
    <property type="entry name" value="E3_ligase/Copine_domain"/>
</dbReference>
<dbReference type="Pfam" id="PF07002">
    <property type="entry name" value="Copine"/>
    <property type="match status" value="1"/>
</dbReference>
<dbReference type="GO" id="GO:0008270">
    <property type="term" value="F:zinc ion binding"/>
    <property type="evidence" value="ECO:0007669"/>
    <property type="project" value="UniProtKB-KW"/>
</dbReference>
<dbReference type="InterPro" id="IPR036465">
    <property type="entry name" value="vWFA_dom_sf"/>
</dbReference>
<organism evidence="3 4">
    <name type="scientific">Vanilla planifolia</name>
    <name type="common">Vanilla</name>
    <dbReference type="NCBI Taxonomy" id="51239"/>
    <lineage>
        <taxon>Eukaryota</taxon>
        <taxon>Viridiplantae</taxon>
        <taxon>Streptophyta</taxon>
        <taxon>Embryophyta</taxon>
        <taxon>Tracheophyta</taxon>
        <taxon>Spermatophyta</taxon>
        <taxon>Magnoliopsida</taxon>
        <taxon>Liliopsida</taxon>
        <taxon>Asparagales</taxon>
        <taxon>Orchidaceae</taxon>
        <taxon>Vanilloideae</taxon>
        <taxon>Vanilleae</taxon>
        <taxon>Vanilla</taxon>
    </lineage>
</organism>
<keyword evidence="1" id="KW-0863">Zinc-finger</keyword>
<dbReference type="SUPFAM" id="SSF53300">
    <property type="entry name" value="vWA-like"/>
    <property type="match status" value="1"/>
</dbReference>
<accession>A0A835PYA3</accession>
<dbReference type="Proteomes" id="UP000639772">
    <property type="component" value="Chromosome 11"/>
</dbReference>
<dbReference type="GO" id="GO:0005634">
    <property type="term" value="C:nucleus"/>
    <property type="evidence" value="ECO:0007669"/>
    <property type="project" value="TreeGrafter"/>
</dbReference>
<dbReference type="SUPFAM" id="SSF57850">
    <property type="entry name" value="RING/U-box"/>
    <property type="match status" value="1"/>
</dbReference>
<dbReference type="Gene3D" id="3.30.40.10">
    <property type="entry name" value="Zinc/RING finger domain, C3HC4 (zinc finger)"/>
    <property type="match status" value="1"/>
</dbReference>